<keyword evidence="3" id="KW-0812">Transmembrane</keyword>
<feature type="transmembrane region" description="Helical" evidence="3">
    <location>
        <begin position="247"/>
        <end position="263"/>
    </location>
</feature>
<evidence type="ECO:0000313" key="5">
    <source>
        <dbReference type="EMBL" id="XCH16708.1"/>
    </source>
</evidence>
<dbReference type="AlphaFoldDB" id="A0AAU8EYN1"/>
<feature type="transmembrane region" description="Helical" evidence="3">
    <location>
        <begin position="180"/>
        <end position="203"/>
    </location>
</feature>
<dbReference type="InterPro" id="IPR052756">
    <property type="entry name" value="Alkyne_AA_exporter"/>
</dbReference>
<dbReference type="Pfam" id="PF00892">
    <property type="entry name" value="EamA"/>
    <property type="match status" value="2"/>
</dbReference>
<dbReference type="InterPro" id="IPR000620">
    <property type="entry name" value="EamA_dom"/>
</dbReference>
<evidence type="ECO:0000256" key="2">
    <source>
        <dbReference type="ARBA" id="ARBA00007362"/>
    </source>
</evidence>
<keyword evidence="3" id="KW-0472">Membrane</keyword>
<keyword evidence="3" id="KW-1133">Transmembrane helix</keyword>
<gene>
    <name evidence="5" type="ORF">QEP67_14480</name>
</gene>
<feature type="transmembrane region" description="Helical" evidence="3">
    <location>
        <begin position="124"/>
        <end position="142"/>
    </location>
</feature>
<reference evidence="5" key="1">
    <citation type="submission" date="2023-04" db="EMBL/GenBank/DDBJ databases">
        <title>Bacillus cereus group whole genome sequencing.</title>
        <authorList>
            <person name="Kang M."/>
            <person name="Kim H.J."/>
        </authorList>
    </citation>
    <scope>NUCLEOTIDE SEQUENCE</scope>
    <source>
        <strain evidence="5">MS39</strain>
    </source>
</reference>
<dbReference type="PANTHER" id="PTHR12715">
    <property type="entry name" value="TRANSPORTER, DRUG/METABOLITE EXPORTER FAMILY"/>
    <property type="match status" value="1"/>
</dbReference>
<dbReference type="PANTHER" id="PTHR12715:SF4">
    <property type="entry name" value="EAMA DOMAIN-CONTAINING PROTEIN"/>
    <property type="match status" value="1"/>
</dbReference>
<feature type="transmembrane region" description="Helical" evidence="3">
    <location>
        <begin position="148"/>
        <end position="168"/>
    </location>
</feature>
<feature type="transmembrane region" description="Helical" evidence="3">
    <location>
        <begin position="96"/>
        <end position="117"/>
    </location>
</feature>
<dbReference type="RefSeq" id="WP_353706296.1">
    <property type="nucleotide sequence ID" value="NZ_CP123058.1"/>
</dbReference>
<evidence type="ECO:0000259" key="4">
    <source>
        <dbReference type="Pfam" id="PF00892"/>
    </source>
</evidence>
<feature type="domain" description="EamA" evidence="4">
    <location>
        <begin position="152"/>
        <end position="284"/>
    </location>
</feature>
<dbReference type="InterPro" id="IPR037185">
    <property type="entry name" value="EmrE-like"/>
</dbReference>
<evidence type="ECO:0000256" key="3">
    <source>
        <dbReference type="SAM" id="Phobius"/>
    </source>
</evidence>
<feature type="transmembrane region" description="Helical" evidence="3">
    <location>
        <begin position="71"/>
        <end position="90"/>
    </location>
</feature>
<dbReference type="EMBL" id="CP123058">
    <property type="protein sequence ID" value="XCH16708.1"/>
    <property type="molecule type" value="Genomic_DNA"/>
</dbReference>
<evidence type="ECO:0000256" key="1">
    <source>
        <dbReference type="ARBA" id="ARBA00004127"/>
    </source>
</evidence>
<sequence>MNYKKWDFRIICAHAFTILIWGTAFPAIRMGLESYTPEHLTLLRLLIASFILLLFSFIYKLRLPDLKDIPAIFIFGALGFTFYHIALNYGEKTVNAGSASLIVSVTPIVTAIFASVFLNEKMKLNGWIGGVISFIGIAFISFSQGDAIQLNSGGLFILLAAISESLFFVFQTSYLKKYGFLPFTIYTILSSTICMLIFLPGVYQEILASPIEVNLSVIYLGLFPTVLPYIALAYIISHSGAAEATSSLYLTPVTACFIAWIWLGEVPTFVSIIGGGITILGVLIAHVSLKKEMQSEEYCNTAIQQYSNTAIQQGSLVSICKKFHRTVN</sequence>
<protein>
    <submittedName>
        <fullName evidence="5">DMT family transporter</fullName>
    </submittedName>
</protein>
<organism evidence="5">
    <name type="scientific">Bacillus cereus group sp. MS39</name>
    <dbReference type="NCBI Taxonomy" id="3041344"/>
    <lineage>
        <taxon>Bacteria</taxon>
        <taxon>Bacillati</taxon>
        <taxon>Bacillota</taxon>
        <taxon>Bacilli</taxon>
        <taxon>Bacillales</taxon>
        <taxon>Bacillaceae</taxon>
        <taxon>Bacillus</taxon>
        <taxon>Bacillus cereus group</taxon>
    </lineage>
</organism>
<feature type="transmembrane region" description="Helical" evidence="3">
    <location>
        <begin position="215"/>
        <end position="235"/>
    </location>
</feature>
<comment type="subcellular location">
    <subcellularLocation>
        <location evidence="1">Endomembrane system</location>
        <topology evidence="1">Multi-pass membrane protein</topology>
    </subcellularLocation>
</comment>
<name>A0AAU8EYN1_9BACI</name>
<feature type="domain" description="EamA" evidence="4">
    <location>
        <begin position="14"/>
        <end position="141"/>
    </location>
</feature>
<comment type="similarity">
    <text evidence="2">Belongs to the EamA transporter family.</text>
</comment>
<feature type="transmembrane region" description="Helical" evidence="3">
    <location>
        <begin position="269"/>
        <end position="289"/>
    </location>
</feature>
<accession>A0AAU8EYN1</accession>
<proteinExistence type="inferred from homology"/>
<dbReference type="SUPFAM" id="SSF103481">
    <property type="entry name" value="Multidrug resistance efflux transporter EmrE"/>
    <property type="match status" value="2"/>
</dbReference>
<dbReference type="GO" id="GO:0016020">
    <property type="term" value="C:membrane"/>
    <property type="evidence" value="ECO:0007669"/>
    <property type="project" value="InterPro"/>
</dbReference>
<feature type="transmembrane region" description="Helical" evidence="3">
    <location>
        <begin position="42"/>
        <end position="59"/>
    </location>
</feature>